<feature type="compositionally biased region" description="Low complexity" evidence="1">
    <location>
        <begin position="12"/>
        <end position="23"/>
    </location>
</feature>
<dbReference type="Proteomes" id="UP000886998">
    <property type="component" value="Unassembled WGS sequence"/>
</dbReference>
<name>A0A8X6M9V4_9ARAC</name>
<accession>A0A8X6M9V4</accession>
<comment type="caution">
    <text evidence="2">The sequence shown here is derived from an EMBL/GenBank/DDBJ whole genome shotgun (WGS) entry which is preliminary data.</text>
</comment>
<feature type="region of interest" description="Disordered" evidence="1">
    <location>
        <begin position="1"/>
        <end position="24"/>
    </location>
</feature>
<gene>
    <name evidence="2" type="ORF">TNIN_371781</name>
</gene>
<evidence type="ECO:0000256" key="1">
    <source>
        <dbReference type="SAM" id="MobiDB-lite"/>
    </source>
</evidence>
<organism evidence="2 3">
    <name type="scientific">Trichonephila inaurata madagascariensis</name>
    <dbReference type="NCBI Taxonomy" id="2747483"/>
    <lineage>
        <taxon>Eukaryota</taxon>
        <taxon>Metazoa</taxon>
        <taxon>Ecdysozoa</taxon>
        <taxon>Arthropoda</taxon>
        <taxon>Chelicerata</taxon>
        <taxon>Arachnida</taxon>
        <taxon>Araneae</taxon>
        <taxon>Araneomorphae</taxon>
        <taxon>Entelegynae</taxon>
        <taxon>Araneoidea</taxon>
        <taxon>Nephilidae</taxon>
        <taxon>Trichonephila</taxon>
        <taxon>Trichonephila inaurata</taxon>
    </lineage>
</organism>
<keyword evidence="3" id="KW-1185">Reference proteome</keyword>
<dbReference type="EMBL" id="BMAV01025255">
    <property type="protein sequence ID" value="GFS40021.1"/>
    <property type="molecule type" value="Genomic_DNA"/>
</dbReference>
<dbReference type="AlphaFoldDB" id="A0A8X6M9V4"/>
<evidence type="ECO:0000313" key="3">
    <source>
        <dbReference type="Proteomes" id="UP000886998"/>
    </source>
</evidence>
<feature type="region of interest" description="Disordered" evidence="1">
    <location>
        <begin position="37"/>
        <end position="73"/>
    </location>
</feature>
<feature type="compositionally biased region" description="Basic and acidic residues" evidence="1">
    <location>
        <begin position="57"/>
        <end position="73"/>
    </location>
</feature>
<reference evidence="2" key="1">
    <citation type="submission" date="2020-08" db="EMBL/GenBank/DDBJ databases">
        <title>Multicomponent nature underlies the extraordinary mechanical properties of spider dragline silk.</title>
        <authorList>
            <person name="Kono N."/>
            <person name="Nakamura H."/>
            <person name="Mori M."/>
            <person name="Yoshida Y."/>
            <person name="Ohtoshi R."/>
            <person name="Malay A.D."/>
            <person name="Moran D.A.P."/>
            <person name="Tomita M."/>
            <person name="Numata K."/>
            <person name="Arakawa K."/>
        </authorList>
    </citation>
    <scope>NUCLEOTIDE SEQUENCE</scope>
</reference>
<protein>
    <submittedName>
        <fullName evidence="2">Uncharacterized protein</fullName>
    </submittedName>
</protein>
<evidence type="ECO:0000313" key="2">
    <source>
        <dbReference type="EMBL" id="GFS40021.1"/>
    </source>
</evidence>
<sequence>MVTASGYGEDASSSSPVSSSGISRIRERSLRCLYLEGRKVGSSGKTGPRFRNGGSSRDSEDCPTRQRGLRSCE</sequence>
<proteinExistence type="predicted"/>